<proteinExistence type="predicted"/>
<protein>
    <submittedName>
        <fullName evidence="5">Uncharacterized protein LOC113787202</fullName>
    </submittedName>
</protein>
<reference evidence="5" key="2">
    <citation type="submission" date="2025-08" db="UniProtKB">
        <authorList>
            <consortium name="RefSeq"/>
        </authorList>
    </citation>
    <scope>IDENTIFICATION</scope>
    <source>
        <tissue evidence="5">Etiolated seedlings</tissue>
    </source>
</reference>
<dbReference type="GO" id="GO:0003676">
    <property type="term" value="F:nucleic acid binding"/>
    <property type="evidence" value="ECO:0007669"/>
    <property type="project" value="InterPro"/>
</dbReference>
<dbReference type="Pfam" id="PF22936">
    <property type="entry name" value="Pol_BBD"/>
    <property type="match status" value="1"/>
</dbReference>
<dbReference type="Proteomes" id="UP000087171">
    <property type="component" value="Chromosome Ca6"/>
</dbReference>
<dbReference type="PANTHER" id="PTHR35317">
    <property type="entry name" value="OS04G0629600 PROTEIN"/>
    <property type="match status" value="1"/>
</dbReference>
<dbReference type="InterPro" id="IPR036875">
    <property type="entry name" value="Znf_CCHC_sf"/>
</dbReference>
<dbReference type="Gene3D" id="4.10.60.10">
    <property type="entry name" value="Zinc finger, CCHC-type"/>
    <property type="match status" value="1"/>
</dbReference>
<dbReference type="PROSITE" id="PS50158">
    <property type="entry name" value="ZF_CCHC"/>
    <property type="match status" value="1"/>
</dbReference>
<organism evidence="4 5">
    <name type="scientific">Cicer arietinum</name>
    <name type="common">Chickpea</name>
    <name type="synonym">Garbanzo</name>
    <dbReference type="NCBI Taxonomy" id="3827"/>
    <lineage>
        <taxon>Eukaryota</taxon>
        <taxon>Viridiplantae</taxon>
        <taxon>Streptophyta</taxon>
        <taxon>Embryophyta</taxon>
        <taxon>Tracheophyta</taxon>
        <taxon>Spermatophyta</taxon>
        <taxon>Magnoliopsida</taxon>
        <taxon>eudicotyledons</taxon>
        <taxon>Gunneridae</taxon>
        <taxon>Pentapetalae</taxon>
        <taxon>rosids</taxon>
        <taxon>fabids</taxon>
        <taxon>Fabales</taxon>
        <taxon>Fabaceae</taxon>
        <taxon>Papilionoideae</taxon>
        <taxon>50 kb inversion clade</taxon>
        <taxon>NPAAA clade</taxon>
        <taxon>Hologalegina</taxon>
        <taxon>IRL clade</taxon>
        <taxon>Cicereae</taxon>
        <taxon>Cicer</taxon>
    </lineage>
</organism>
<dbReference type="PaxDb" id="3827-XP_004503834.1"/>
<dbReference type="InterPro" id="IPR054722">
    <property type="entry name" value="PolX-like_BBD"/>
</dbReference>
<dbReference type="PANTHER" id="PTHR35317:SF23">
    <property type="entry name" value="OS04G0629600 PROTEIN"/>
    <property type="match status" value="1"/>
</dbReference>
<evidence type="ECO:0000313" key="4">
    <source>
        <dbReference type="Proteomes" id="UP000087171"/>
    </source>
</evidence>
<dbReference type="RefSeq" id="XP_027191822.1">
    <property type="nucleotide sequence ID" value="XM_027336021.1"/>
</dbReference>
<evidence type="ECO:0000259" key="3">
    <source>
        <dbReference type="PROSITE" id="PS50158"/>
    </source>
</evidence>
<accession>A0A3Q7YCX7</accession>
<dbReference type="KEGG" id="cam:113787202"/>
<dbReference type="AlphaFoldDB" id="A0A3Q7YCX7"/>
<dbReference type="OrthoDB" id="1432336at2759"/>
<feature type="compositionally biased region" description="Basic residues" evidence="2">
    <location>
        <begin position="212"/>
        <end position="222"/>
    </location>
</feature>
<evidence type="ECO:0000256" key="2">
    <source>
        <dbReference type="SAM" id="MobiDB-lite"/>
    </source>
</evidence>
<feature type="domain" description="CCHC-type" evidence="3">
    <location>
        <begin position="268"/>
        <end position="282"/>
    </location>
</feature>
<sequence>MSLNPGNVVSNFPVLYGKNWNRWCVQLKAILGYQDVMNIVEEGYSPLVVNAIDAQKLTHKENKKKDCKAMVILHQSVDPPHFEKNSRATNSKEAWEILEKCNAGAEQLKKVRLQTMRRQYELMQMDENERVSEFFNRILILTNSMKSCGEVISDLTIVEKILRTPTPRFDHIVVAIEESRKIDTVKIEELQGSLEAHEQRLNERNGGSRGKSGQKYRGRGRNFRGSSERNYSNHENIKARSDQPESSIRRGGFKQFKGKKSVDKRKVKCYSCNNFGHYSSECHASNRSDDHRRNLDANANLVKEETTDDEDPCRLLMMITKNDVTSDEVWYLDSGCSNHMTGHKEWLVNFDESKKTKVRFADNRTVDAKGTGDLLIRREDGKKALITEVLYVPAMKSNLISIGQLLEKGFNMNLQHVILDVYDDTEKKILSAPLTRNRTFQVKFGAFDAKCFNAEKITDETWL</sequence>
<dbReference type="GO" id="GO:0008270">
    <property type="term" value="F:zinc ion binding"/>
    <property type="evidence" value="ECO:0007669"/>
    <property type="project" value="UniProtKB-KW"/>
</dbReference>
<feature type="compositionally biased region" description="Basic and acidic residues" evidence="2">
    <location>
        <begin position="231"/>
        <end position="243"/>
    </location>
</feature>
<keyword evidence="1" id="KW-0479">Metal-binding</keyword>
<gene>
    <name evidence="5" type="primary">LOC113787202</name>
</gene>
<keyword evidence="1" id="KW-0862">Zinc</keyword>
<dbReference type="Pfam" id="PF14223">
    <property type="entry name" value="Retrotran_gag_2"/>
    <property type="match status" value="1"/>
</dbReference>
<dbReference type="SUPFAM" id="SSF57756">
    <property type="entry name" value="Retrovirus zinc finger-like domains"/>
    <property type="match status" value="1"/>
</dbReference>
<evidence type="ECO:0000256" key="1">
    <source>
        <dbReference type="PROSITE-ProRule" id="PRU00047"/>
    </source>
</evidence>
<dbReference type="InterPro" id="IPR001878">
    <property type="entry name" value="Znf_CCHC"/>
</dbReference>
<evidence type="ECO:0000313" key="5">
    <source>
        <dbReference type="RefSeq" id="XP_027191822.1"/>
    </source>
</evidence>
<feature type="region of interest" description="Disordered" evidence="2">
    <location>
        <begin position="196"/>
        <end position="259"/>
    </location>
</feature>
<keyword evidence="1" id="KW-0863">Zinc-finger</keyword>
<reference evidence="4" key="1">
    <citation type="journal article" date="2013" name="Nat. Biotechnol.">
        <title>Draft genome sequence of chickpea (Cicer arietinum) provides a resource for trait improvement.</title>
        <authorList>
            <person name="Varshney R.K."/>
            <person name="Song C."/>
            <person name="Saxena R.K."/>
            <person name="Azam S."/>
            <person name="Yu S."/>
            <person name="Sharpe A.G."/>
            <person name="Cannon S."/>
            <person name="Baek J."/>
            <person name="Rosen B.D."/>
            <person name="Tar'an B."/>
            <person name="Millan T."/>
            <person name="Zhang X."/>
            <person name="Ramsay L.D."/>
            <person name="Iwata A."/>
            <person name="Wang Y."/>
            <person name="Nelson W."/>
            <person name="Farmer A.D."/>
            <person name="Gaur P.M."/>
            <person name="Soderlund C."/>
            <person name="Penmetsa R.V."/>
            <person name="Xu C."/>
            <person name="Bharti A.K."/>
            <person name="He W."/>
            <person name="Winter P."/>
            <person name="Zhao S."/>
            <person name="Hane J.K."/>
            <person name="Carrasquilla-Garcia N."/>
            <person name="Condie J.A."/>
            <person name="Upadhyaya H.D."/>
            <person name="Luo M.C."/>
            <person name="Thudi M."/>
            <person name="Gowda C.L."/>
            <person name="Singh N.P."/>
            <person name="Lichtenzveig J."/>
            <person name="Gali K.K."/>
            <person name="Rubio J."/>
            <person name="Nadarajan N."/>
            <person name="Dolezel J."/>
            <person name="Bansal K.C."/>
            <person name="Xu X."/>
            <person name="Edwards D."/>
            <person name="Zhang G."/>
            <person name="Kahl G."/>
            <person name="Gil J."/>
            <person name="Singh K.B."/>
            <person name="Datta S.K."/>
            <person name="Jackson S.A."/>
            <person name="Wang J."/>
            <person name="Cook D.R."/>
        </authorList>
    </citation>
    <scope>NUCLEOTIDE SEQUENCE [LARGE SCALE GENOMIC DNA]</scope>
    <source>
        <strain evidence="4">cv. CDC Frontier</strain>
    </source>
</reference>
<keyword evidence="4" id="KW-1185">Reference proteome</keyword>
<name>A0A3Q7YCX7_CICAR</name>
<dbReference type="GeneID" id="113787202"/>